<proteinExistence type="predicted"/>
<organism evidence="2 3">
    <name type="scientific">Nocardia nova</name>
    <dbReference type="NCBI Taxonomy" id="37330"/>
    <lineage>
        <taxon>Bacteria</taxon>
        <taxon>Bacillati</taxon>
        <taxon>Actinomycetota</taxon>
        <taxon>Actinomycetes</taxon>
        <taxon>Mycobacteriales</taxon>
        <taxon>Nocardiaceae</taxon>
        <taxon>Nocardia</taxon>
    </lineage>
</organism>
<comment type="caution">
    <text evidence="2">The sequence shown here is derived from an EMBL/GenBank/DDBJ whole genome shotgun (WGS) entry which is preliminary data.</text>
</comment>
<reference evidence="2 3" key="1">
    <citation type="submission" date="2018-02" db="EMBL/GenBank/DDBJ databases">
        <title>8 Nocardia nova and 1 Nocardia cyriacigeorgica strain used for evolution to TMP-SMX.</title>
        <authorList>
            <person name="Mehta H."/>
            <person name="Weng J."/>
            <person name="Shamoo Y."/>
        </authorList>
    </citation>
    <scope>NUCLEOTIDE SEQUENCE [LARGE SCALE GENOMIC DNA]</scope>
    <source>
        <strain evidence="2 3">MDA3139</strain>
    </source>
</reference>
<evidence type="ECO:0000313" key="2">
    <source>
        <dbReference type="EMBL" id="PPJ31816.1"/>
    </source>
</evidence>
<name>A0A2S6ACL0_9NOCA</name>
<evidence type="ECO:0000313" key="3">
    <source>
        <dbReference type="Proteomes" id="UP000239874"/>
    </source>
</evidence>
<dbReference type="EMBL" id="PSZC01000040">
    <property type="protein sequence ID" value="PPJ31816.1"/>
    <property type="molecule type" value="Genomic_DNA"/>
</dbReference>
<evidence type="ECO:0000256" key="1">
    <source>
        <dbReference type="SAM" id="MobiDB-lite"/>
    </source>
</evidence>
<feature type="region of interest" description="Disordered" evidence="1">
    <location>
        <begin position="1"/>
        <end position="67"/>
    </location>
</feature>
<dbReference type="Proteomes" id="UP000239874">
    <property type="component" value="Unassembled WGS sequence"/>
</dbReference>
<protein>
    <submittedName>
        <fullName evidence="2">Uncharacterized protein</fullName>
    </submittedName>
</protein>
<dbReference type="AlphaFoldDB" id="A0A2S6ACL0"/>
<accession>A0A2S6ACL0</accession>
<sequence>MPAPAAGGACADPGATDTAGEPAGATTPPPDPADTGPGSAGLDDGPAVDEVVEGTDTPGLCGADVPC</sequence>
<feature type="compositionally biased region" description="Low complexity" evidence="1">
    <location>
        <begin position="1"/>
        <end position="26"/>
    </location>
</feature>
<gene>
    <name evidence="2" type="ORF">C5E45_33020</name>
</gene>